<dbReference type="EMBL" id="JBHTEK010000001">
    <property type="protein sequence ID" value="MFC7670369.1"/>
    <property type="molecule type" value="Genomic_DNA"/>
</dbReference>
<evidence type="ECO:0000313" key="2">
    <source>
        <dbReference type="Proteomes" id="UP001596513"/>
    </source>
</evidence>
<keyword evidence="2" id="KW-1185">Reference proteome</keyword>
<accession>A0ABW2UBU7</accession>
<organism evidence="1 2">
    <name type="scientific">Hymenobacter humi</name>
    <dbReference type="NCBI Taxonomy" id="1411620"/>
    <lineage>
        <taxon>Bacteria</taxon>
        <taxon>Pseudomonadati</taxon>
        <taxon>Bacteroidota</taxon>
        <taxon>Cytophagia</taxon>
        <taxon>Cytophagales</taxon>
        <taxon>Hymenobacteraceae</taxon>
        <taxon>Hymenobacter</taxon>
    </lineage>
</organism>
<reference evidence="2" key="1">
    <citation type="journal article" date="2019" name="Int. J. Syst. Evol. Microbiol.">
        <title>The Global Catalogue of Microorganisms (GCM) 10K type strain sequencing project: providing services to taxonomists for standard genome sequencing and annotation.</title>
        <authorList>
            <consortium name="The Broad Institute Genomics Platform"/>
            <consortium name="The Broad Institute Genome Sequencing Center for Infectious Disease"/>
            <person name="Wu L."/>
            <person name="Ma J."/>
        </authorList>
    </citation>
    <scope>NUCLEOTIDE SEQUENCE [LARGE SCALE GENOMIC DNA]</scope>
    <source>
        <strain evidence="2">JCM 19635</strain>
    </source>
</reference>
<name>A0ABW2UBU7_9BACT</name>
<protein>
    <submittedName>
        <fullName evidence="1">Uncharacterized protein</fullName>
    </submittedName>
</protein>
<dbReference type="RefSeq" id="WP_380205818.1">
    <property type="nucleotide sequence ID" value="NZ_JBHTEK010000001.1"/>
</dbReference>
<gene>
    <name evidence="1" type="ORF">ACFQT0_25625</name>
</gene>
<comment type="caution">
    <text evidence="1">The sequence shown here is derived from an EMBL/GenBank/DDBJ whole genome shotgun (WGS) entry which is preliminary data.</text>
</comment>
<sequence length="69" mass="7392">MRSVRTCAGCTLLRMVGYGKPPVEKKVIVTSVVLLGITPVLQFSGLNQSSLTAPVHWEGTLPATVKVVR</sequence>
<proteinExistence type="predicted"/>
<evidence type="ECO:0000313" key="1">
    <source>
        <dbReference type="EMBL" id="MFC7670369.1"/>
    </source>
</evidence>
<dbReference type="Proteomes" id="UP001596513">
    <property type="component" value="Unassembled WGS sequence"/>
</dbReference>